<feature type="transmembrane region" description="Helical" evidence="10">
    <location>
        <begin position="281"/>
        <end position="302"/>
    </location>
</feature>
<sequence>MNESSPILNISIFGVFVLITLFVVIRASRNTKTAADYLAAGRAFTGPQNGIAIAGDYLSAASFLGIAGAIALNGYDGFLYSIGFLVAWLVALLLVAELLRNTGKYTMGDVLSFRMRQRPVRAAAATSTMAVSFFYLLAQMAGAGGLVALLLGITGTGGQALVIAVVGALMIAYVLIGGMKGTTWVQIIKAVLLIAGAGIMTLWVLGMYKFNLSSLLGAAVDNAPKAGEKLLGPGLAYGKNGTTKLDFLSLALALVLGTAGLPHILMRFYTVPTAKEARRSVVWAIWLIGIFYLFTLVLGYGAGALVGPDTINAAPGKANSAAPLLALELGGPILLGLIAAVAFATILAVVAGLTITASASFAHDIYANIIKKGKEEDKDSEVKVARLTAIVIGLVSIGGGIIANGQNIAFLVALAFAVAASANLPTILYSLFWKRFNTSGALWSIYGGLAVTITLIVLSPAVSGQPTSMFKNADFALFPLSNPGIVSIPVAFLLGYLGTILSKEKADSVKQAEMEVRSLTGAGAEKATAH</sequence>
<feature type="transmembrane region" description="Helical" evidence="10">
    <location>
        <begin position="247"/>
        <end position="269"/>
    </location>
</feature>
<comment type="caution">
    <text evidence="11">The sequence shown here is derived from an EMBL/GenBank/DDBJ whole genome shotgun (WGS) entry which is preliminary data.</text>
</comment>
<keyword evidence="8 10" id="KW-0472">Membrane</keyword>
<reference evidence="11 12" key="1">
    <citation type="submission" date="2020-03" db="EMBL/GenBank/DDBJ databases">
        <title>Isolation and identification of active actinomycetes.</title>
        <authorList>
            <person name="Sun X."/>
        </authorList>
    </citation>
    <scope>NUCLEOTIDE SEQUENCE [LARGE SCALE GENOMIC DNA]</scope>
    <source>
        <strain evidence="11 12">NEAU-D13</strain>
    </source>
</reference>
<feature type="transmembrane region" description="Helical" evidence="10">
    <location>
        <begin position="147"/>
        <end position="175"/>
    </location>
</feature>
<evidence type="ECO:0000256" key="3">
    <source>
        <dbReference type="ARBA" id="ARBA00022448"/>
    </source>
</evidence>
<proteinExistence type="inferred from homology"/>
<keyword evidence="5 10" id="KW-0812">Transmembrane</keyword>
<dbReference type="AlphaFoldDB" id="A0A7C9VT64"/>
<name>A0A7C9VT64_9PSEU</name>
<dbReference type="EMBL" id="JAAMPJ010000006">
    <property type="protein sequence ID" value="NGY61735.1"/>
    <property type="molecule type" value="Genomic_DNA"/>
</dbReference>
<dbReference type="GO" id="GO:0015123">
    <property type="term" value="F:acetate transmembrane transporter activity"/>
    <property type="evidence" value="ECO:0007669"/>
    <property type="project" value="TreeGrafter"/>
</dbReference>
<dbReference type="Proteomes" id="UP000481360">
    <property type="component" value="Unassembled WGS sequence"/>
</dbReference>
<evidence type="ECO:0000256" key="5">
    <source>
        <dbReference type="ARBA" id="ARBA00022692"/>
    </source>
</evidence>
<feature type="transmembrane region" description="Helical" evidence="10">
    <location>
        <begin position="384"/>
        <end position="402"/>
    </location>
</feature>
<dbReference type="PANTHER" id="PTHR48086">
    <property type="entry name" value="SODIUM/PROLINE SYMPORTER-RELATED"/>
    <property type="match status" value="1"/>
</dbReference>
<dbReference type="InterPro" id="IPR001734">
    <property type="entry name" value="Na/solute_symporter"/>
</dbReference>
<feature type="transmembrane region" description="Helical" evidence="10">
    <location>
        <begin position="78"/>
        <end position="99"/>
    </location>
</feature>
<feature type="transmembrane region" description="Helical" evidence="10">
    <location>
        <begin position="441"/>
        <end position="462"/>
    </location>
</feature>
<evidence type="ECO:0000256" key="7">
    <source>
        <dbReference type="ARBA" id="ARBA00022989"/>
    </source>
</evidence>
<feature type="transmembrane region" description="Helical" evidence="10">
    <location>
        <begin position="120"/>
        <end position="141"/>
    </location>
</feature>
<evidence type="ECO:0000256" key="2">
    <source>
        <dbReference type="ARBA" id="ARBA00006434"/>
    </source>
</evidence>
<feature type="transmembrane region" description="Helical" evidence="10">
    <location>
        <begin position="333"/>
        <end position="363"/>
    </location>
</feature>
<keyword evidence="7 10" id="KW-1133">Transmembrane helix</keyword>
<dbReference type="Pfam" id="PF00474">
    <property type="entry name" value="SSF"/>
    <property type="match status" value="1"/>
</dbReference>
<evidence type="ECO:0000256" key="8">
    <source>
        <dbReference type="ARBA" id="ARBA00023136"/>
    </source>
</evidence>
<evidence type="ECO:0000256" key="9">
    <source>
        <dbReference type="RuleBase" id="RU362091"/>
    </source>
</evidence>
<keyword evidence="6" id="KW-0769">Symport</keyword>
<evidence type="ECO:0000256" key="4">
    <source>
        <dbReference type="ARBA" id="ARBA00022475"/>
    </source>
</evidence>
<dbReference type="InterPro" id="IPR050277">
    <property type="entry name" value="Sodium:Solute_Symporter"/>
</dbReference>
<dbReference type="PROSITE" id="PS50283">
    <property type="entry name" value="NA_SOLUT_SYMP_3"/>
    <property type="match status" value="1"/>
</dbReference>
<feature type="transmembrane region" description="Helical" evidence="10">
    <location>
        <begin position="482"/>
        <end position="501"/>
    </location>
</feature>
<dbReference type="InterPro" id="IPR038377">
    <property type="entry name" value="Na/Glc_symporter_sf"/>
</dbReference>
<organism evidence="11 12">
    <name type="scientific">Lentzea alba</name>
    <dbReference type="NCBI Taxonomy" id="2714351"/>
    <lineage>
        <taxon>Bacteria</taxon>
        <taxon>Bacillati</taxon>
        <taxon>Actinomycetota</taxon>
        <taxon>Actinomycetes</taxon>
        <taxon>Pseudonocardiales</taxon>
        <taxon>Pseudonocardiaceae</taxon>
        <taxon>Lentzea</taxon>
    </lineage>
</organism>
<keyword evidence="3" id="KW-0813">Transport</keyword>
<evidence type="ECO:0000256" key="10">
    <source>
        <dbReference type="SAM" id="Phobius"/>
    </source>
</evidence>
<dbReference type="PANTHER" id="PTHR48086:SF6">
    <property type="entry name" value="CATION_ACETATE SYMPORTER ACTP"/>
    <property type="match status" value="1"/>
</dbReference>
<evidence type="ECO:0000313" key="11">
    <source>
        <dbReference type="EMBL" id="NGY61735.1"/>
    </source>
</evidence>
<feature type="transmembrane region" description="Helical" evidence="10">
    <location>
        <begin position="408"/>
        <end position="429"/>
    </location>
</feature>
<dbReference type="GO" id="GO:0015293">
    <property type="term" value="F:symporter activity"/>
    <property type="evidence" value="ECO:0007669"/>
    <property type="project" value="UniProtKB-KW"/>
</dbReference>
<feature type="transmembrane region" description="Helical" evidence="10">
    <location>
        <begin position="51"/>
        <end position="72"/>
    </location>
</feature>
<dbReference type="GO" id="GO:0006847">
    <property type="term" value="P:plasma membrane acetate transport"/>
    <property type="evidence" value="ECO:0007669"/>
    <property type="project" value="TreeGrafter"/>
</dbReference>
<gene>
    <name evidence="11" type="ORF">G7043_22665</name>
</gene>
<dbReference type="GO" id="GO:0005886">
    <property type="term" value="C:plasma membrane"/>
    <property type="evidence" value="ECO:0007669"/>
    <property type="project" value="UniProtKB-SubCell"/>
</dbReference>
<keyword evidence="4" id="KW-1003">Cell membrane</keyword>
<evidence type="ECO:0000313" key="12">
    <source>
        <dbReference type="Proteomes" id="UP000481360"/>
    </source>
</evidence>
<dbReference type="Gene3D" id="1.20.1730.10">
    <property type="entry name" value="Sodium/glucose cotransporter"/>
    <property type="match status" value="1"/>
</dbReference>
<evidence type="ECO:0000256" key="1">
    <source>
        <dbReference type="ARBA" id="ARBA00004651"/>
    </source>
</evidence>
<comment type="similarity">
    <text evidence="2 9">Belongs to the sodium:solute symporter (SSF) (TC 2.A.21) family.</text>
</comment>
<comment type="subcellular location">
    <subcellularLocation>
        <location evidence="1">Cell membrane</location>
        <topology evidence="1">Multi-pass membrane protein</topology>
    </subcellularLocation>
</comment>
<dbReference type="CDD" id="cd11480">
    <property type="entry name" value="SLC5sbd_u4"/>
    <property type="match status" value="1"/>
</dbReference>
<feature type="transmembrane region" description="Helical" evidence="10">
    <location>
        <begin position="6"/>
        <end position="25"/>
    </location>
</feature>
<accession>A0A7C9VT64</accession>
<evidence type="ECO:0000256" key="6">
    <source>
        <dbReference type="ARBA" id="ARBA00022847"/>
    </source>
</evidence>
<feature type="transmembrane region" description="Helical" evidence="10">
    <location>
        <begin position="187"/>
        <end position="208"/>
    </location>
</feature>
<dbReference type="RefSeq" id="WP_166048524.1">
    <property type="nucleotide sequence ID" value="NZ_JAAMPJ010000006.1"/>
</dbReference>
<dbReference type="NCBIfam" id="TIGR00813">
    <property type="entry name" value="sss"/>
    <property type="match status" value="1"/>
</dbReference>
<keyword evidence="12" id="KW-1185">Reference proteome</keyword>
<protein>
    <submittedName>
        <fullName evidence="11">Cation acetate symporter</fullName>
    </submittedName>
</protein>